<feature type="transmembrane region" description="Helical" evidence="1">
    <location>
        <begin position="37"/>
        <end position="57"/>
    </location>
</feature>
<evidence type="ECO:0000256" key="1">
    <source>
        <dbReference type="SAM" id="Phobius"/>
    </source>
</evidence>
<reference evidence="2" key="3">
    <citation type="submission" date="2025-09" db="UniProtKB">
        <authorList>
            <consortium name="Ensembl"/>
        </authorList>
    </citation>
    <scope>IDENTIFICATION</scope>
</reference>
<evidence type="ECO:0000313" key="2">
    <source>
        <dbReference type="Ensembl" id="ENSEASP00005052820.1"/>
    </source>
</evidence>
<proteinExistence type="predicted"/>
<keyword evidence="1" id="KW-0472">Membrane</keyword>
<evidence type="ECO:0000313" key="3">
    <source>
        <dbReference type="Proteomes" id="UP000694387"/>
    </source>
</evidence>
<protein>
    <submittedName>
        <fullName evidence="2">Uncharacterized protein</fullName>
    </submittedName>
</protein>
<name>A0A9L0JUJ9_EQUAS</name>
<sequence length="158" mass="17947">MSILFFCYDYKWDCILDFSFYYFININYRNATNICMLILYSATLLYPLIISSGFLIYLEFSMYGIMSSTNNELTSSFPIWIPFISSSCLIALPRPSNIMLNKSGESGHPGLIPFLRGILFSLSLSSMMLAVDLSCIAFIMLRCFPSIPVLLRAFIING</sequence>
<dbReference type="Proteomes" id="UP000694387">
    <property type="component" value="Chromosome Y"/>
</dbReference>
<keyword evidence="3" id="KW-1185">Reference proteome</keyword>
<dbReference type="AlphaFoldDB" id="A0A9L0JUJ9"/>
<feature type="transmembrane region" description="Helical" evidence="1">
    <location>
        <begin position="114"/>
        <end position="141"/>
    </location>
</feature>
<reference evidence="2 3" key="1">
    <citation type="journal article" date="2020" name="Nat. Commun.">
        <title>Donkey genomes provide new insights into domestication and selection for coat color.</title>
        <authorList>
            <person name="Wang"/>
            <person name="C."/>
            <person name="Li"/>
            <person name="H."/>
            <person name="Guo"/>
            <person name="Y."/>
            <person name="Huang"/>
            <person name="J."/>
            <person name="Sun"/>
            <person name="Y."/>
            <person name="Min"/>
            <person name="J."/>
            <person name="Wang"/>
            <person name="J."/>
            <person name="Fang"/>
            <person name="X."/>
            <person name="Zhao"/>
            <person name="Z."/>
            <person name="Wang"/>
            <person name="S."/>
            <person name="Zhang"/>
            <person name="Y."/>
            <person name="Liu"/>
            <person name="Q."/>
            <person name="Jiang"/>
            <person name="Q."/>
            <person name="Wang"/>
            <person name="X."/>
            <person name="Guo"/>
            <person name="Y."/>
            <person name="Yang"/>
            <person name="C."/>
            <person name="Wang"/>
            <person name="Y."/>
            <person name="Tian"/>
            <person name="F."/>
            <person name="Zhuang"/>
            <person name="G."/>
            <person name="Fan"/>
            <person name="Y."/>
            <person name="Gao"/>
            <person name="Q."/>
            <person name="Li"/>
            <person name="Y."/>
            <person name="Ju"/>
            <person name="Z."/>
            <person name="Li"/>
            <person name="J."/>
            <person name="Li"/>
            <person name="R."/>
            <person name="Hou"/>
            <person name="M."/>
            <person name="Yang"/>
            <person name="G."/>
            <person name="Liu"/>
            <person name="G."/>
            <person name="Liu"/>
            <person name="W."/>
            <person name="Guo"/>
            <person name="J."/>
            <person name="Pan"/>
            <person name="S."/>
            <person name="Fan"/>
            <person name="G."/>
            <person name="Zhang"/>
            <person name="W."/>
            <person name="Zhang"/>
            <person name="R."/>
            <person name="Yu"/>
            <person name="J."/>
            <person name="Zhang"/>
            <person name="X."/>
            <person name="Yin"/>
            <person name="Q."/>
            <person name="Ji"/>
            <person name="C."/>
            <person name="Jin"/>
            <person name="Y."/>
            <person name="Yue"/>
            <person name="G."/>
            <person name="Liu"/>
            <person name="M."/>
            <person name="Xu"/>
            <person name="J."/>
            <person name="Liu"/>
            <person name="S."/>
            <person name="Jordana"/>
            <person name="J."/>
            <person name="Noce"/>
            <person name="A."/>
            <person name="Amills"/>
            <person name="M."/>
            <person name="Wu"/>
            <person name="D.D."/>
            <person name="Li"/>
            <person name="S."/>
            <person name="Zhou"/>
            <person name="X. and Zhong"/>
            <person name="J."/>
        </authorList>
    </citation>
    <scope>NUCLEOTIDE SEQUENCE [LARGE SCALE GENOMIC DNA]</scope>
</reference>
<dbReference type="Ensembl" id="ENSEAST00005053685.1">
    <property type="protein sequence ID" value="ENSEASP00005052820.1"/>
    <property type="gene ID" value="ENSEASG00005037328.1"/>
</dbReference>
<organism evidence="2 3">
    <name type="scientific">Equus asinus</name>
    <name type="common">Donkey</name>
    <name type="synonym">Equus africanus asinus</name>
    <dbReference type="NCBI Taxonomy" id="9793"/>
    <lineage>
        <taxon>Eukaryota</taxon>
        <taxon>Metazoa</taxon>
        <taxon>Chordata</taxon>
        <taxon>Craniata</taxon>
        <taxon>Vertebrata</taxon>
        <taxon>Euteleostomi</taxon>
        <taxon>Mammalia</taxon>
        <taxon>Eutheria</taxon>
        <taxon>Laurasiatheria</taxon>
        <taxon>Perissodactyla</taxon>
        <taxon>Equidae</taxon>
        <taxon>Equus</taxon>
    </lineage>
</organism>
<accession>A0A9L0JUJ9</accession>
<dbReference type="GeneTree" id="ENSGT01090000263194"/>
<feature type="transmembrane region" description="Helical" evidence="1">
    <location>
        <begin position="77"/>
        <end position="93"/>
    </location>
</feature>
<keyword evidence="1" id="KW-0812">Transmembrane</keyword>
<keyword evidence="1" id="KW-1133">Transmembrane helix</keyword>
<reference evidence="2" key="2">
    <citation type="submission" date="2025-08" db="UniProtKB">
        <authorList>
            <consortium name="Ensembl"/>
        </authorList>
    </citation>
    <scope>IDENTIFICATION</scope>
</reference>